<evidence type="ECO:0000313" key="2">
    <source>
        <dbReference type="Proteomes" id="UP000228621"/>
    </source>
</evidence>
<organism evidence="1 2">
    <name type="scientific">Pseudoalteromonas piscicida</name>
    <dbReference type="NCBI Taxonomy" id="43662"/>
    <lineage>
        <taxon>Bacteria</taxon>
        <taxon>Pseudomonadati</taxon>
        <taxon>Pseudomonadota</taxon>
        <taxon>Gammaproteobacteria</taxon>
        <taxon>Alteromonadales</taxon>
        <taxon>Pseudoalteromonadaceae</taxon>
        <taxon>Pseudoalteromonas</taxon>
    </lineage>
</organism>
<sequence>MIKALIQIKKVKKMRESKQHEILEWVVSAFIDYYVPGDCEETPIGMMQEAINDHLQAFDIQGGRFRVVDAKETLVSAYQESTEFWWRLNCYSFNTDCVPHEAQREPDMGVQSASVLFWVEYFGLGKEFMDQDKFDEYFDKYHPEMLKLLVKCCVWDVLFPGETLPGYTVPTSADTSSFDYTA</sequence>
<dbReference type="Proteomes" id="UP000228621">
    <property type="component" value="Unassembled WGS sequence"/>
</dbReference>
<evidence type="ECO:0000313" key="1">
    <source>
        <dbReference type="EMBL" id="PCK29572.1"/>
    </source>
</evidence>
<accession>A0A2A5JJF2</accession>
<proteinExistence type="predicted"/>
<dbReference type="AlphaFoldDB" id="A0A2A5JJF2"/>
<gene>
    <name evidence="1" type="ORF">CEX98_22135</name>
</gene>
<protein>
    <submittedName>
        <fullName evidence="1">Uncharacterized protein</fullName>
    </submittedName>
</protein>
<keyword evidence="2" id="KW-1185">Reference proteome</keyword>
<dbReference type="EMBL" id="NKHF01000151">
    <property type="protein sequence ID" value="PCK29572.1"/>
    <property type="molecule type" value="Genomic_DNA"/>
</dbReference>
<reference evidence="2" key="1">
    <citation type="journal article" date="2019" name="Genome Announc.">
        <title>Draft Genome Sequence of Pseudoalteromonas piscicida Strain 36Y ROTHPW, an Hypersaline Seawater Isolate from the South Coast of Sonora, Mexico.</title>
        <authorList>
            <person name="Sanchez-Diaz R."/>
            <person name="Molina-Garza Z.J."/>
            <person name="Cruz-Suarez L.E."/>
            <person name="Selvin J."/>
            <person name="Kiran G.S."/>
            <person name="Ibarra-Gamez J.C."/>
            <person name="Gomez-Gil B."/>
            <person name="Galaviz-Silva L."/>
        </authorList>
    </citation>
    <scope>NUCLEOTIDE SEQUENCE [LARGE SCALE GENOMIC DNA]</scope>
    <source>
        <strain evidence="2">36Y_RITHPW</strain>
    </source>
</reference>
<comment type="caution">
    <text evidence="1">The sequence shown here is derived from an EMBL/GenBank/DDBJ whole genome shotgun (WGS) entry which is preliminary data.</text>
</comment>
<name>A0A2A5JJF2_PSEO7</name>